<proteinExistence type="predicted"/>
<dbReference type="EMBL" id="FOQZ01000003">
    <property type="protein sequence ID" value="SFI55956.1"/>
    <property type="molecule type" value="Genomic_DNA"/>
</dbReference>
<accession>A0A7Z7CY34</accession>
<dbReference type="CDD" id="cd00085">
    <property type="entry name" value="HNHc"/>
    <property type="match status" value="1"/>
</dbReference>
<evidence type="ECO:0000259" key="1">
    <source>
        <dbReference type="Pfam" id="PF02720"/>
    </source>
</evidence>
<protein>
    <recommendedName>
        <fullName evidence="1">DUF222 domain-containing protein</fullName>
    </recommendedName>
</protein>
<comment type="caution">
    <text evidence="2">The sequence shown here is derived from an EMBL/GenBank/DDBJ whole genome shotgun (WGS) entry which is preliminary data.</text>
</comment>
<dbReference type="RefSeq" id="WP_028494759.1">
    <property type="nucleotide sequence ID" value="NZ_FOQZ01000003.1"/>
</dbReference>
<organism evidence="2 3">
    <name type="scientific">Microbacterium saccharophilum</name>
    <dbReference type="NCBI Taxonomy" id="1213358"/>
    <lineage>
        <taxon>Bacteria</taxon>
        <taxon>Bacillati</taxon>
        <taxon>Actinomycetota</taxon>
        <taxon>Actinomycetes</taxon>
        <taxon>Micrococcales</taxon>
        <taxon>Microbacteriaceae</taxon>
        <taxon>Microbacterium</taxon>
    </lineage>
</organism>
<sequence length="472" mass="49702">MTTSTPASGSDAYLASLAEIVADVEATERHVNAAQVAQLRVLARAGQLAETQAVGAAARVRAHDMALRSIAAEVGGVLRATDRTVQRRIDEARTIVEDYPAALSAWEAGRIARGHVLVIVETGAVVPPDLRGEFEAAAIARCERDTPNRVRAELEILAQRIHPRSLTERHVEAAATRCVRLVPGRDGMSDLIATLPTVIAAGIHDRLTQQARAVIDSRDTIADAGRAAPGAGFGIGSDAVGEALGGGEVDTGGEPTAAELAATDHRSTDQVRADIFADLLLAGTPAIDPTGTGDGAGPLGAIRGHVQVVVSATTLCGADDGPADLIGSAPVDAATARELAGGAHIWERLLTHPLTGTVLAVDSYRVPLAMRRYLQARDQHCRFPGCRVPAIRCEIDHTLDHALGGPTHHCNLGHLCQRHHSMKQFTAWRVRQLPGGVLEWTSPTGRTYREDAPIPAVAFVAAVPYADDPAPF</sequence>
<dbReference type="Pfam" id="PF02720">
    <property type="entry name" value="DUF222"/>
    <property type="match status" value="1"/>
</dbReference>
<reference evidence="2 3" key="1">
    <citation type="submission" date="2016-10" db="EMBL/GenBank/DDBJ databases">
        <authorList>
            <person name="Varghese N."/>
            <person name="Submissions S."/>
        </authorList>
    </citation>
    <scope>NUCLEOTIDE SEQUENCE [LARGE SCALE GENOMIC DNA]</scope>
    <source>
        <strain evidence="2 3">UNC380MFSha3.1</strain>
    </source>
</reference>
<dbReference type="Proteomes" id="UP000198702">
    <property type="component" value="Unassembled WGS sequence"/>
</dbReference>
<evidence type="ECO:0000313" key="3">
    <source>
        <dbReference type="Proteomes" id="UP000198702"/>
    </source>
</evidence>
<feature type="domain" description="DUF222" evidence="1">
    <location>
        <begin position="38"/>
        <end position="378"/>
    </location>
</feature>
<dbReference type="AlphaFoldDB" id="A0A7Z7CY34"/>
<dbReference type="InterPro" id="IPR003615">
    <property type="entry name" value="HNH_nuc"/>
</dbReference>
<gene>
    <name evidence="2" type="ORF">SAMN04487751_2119</name>
</gene>
<name>A0A7Z7CY34_9MICO</name>
<dbReference type="InterPro" id="IPR003870">
    <property type="entry name" value="DUF222"/>
</dbReference>
<evidence type="ECO:0000313" key="2">
    <source>
        <dbReference type="EMBL" id="SFI55956.1"/>
    </source>
</evidence>